<evidence type="ECO:0000256" key="2">
    <source>
        <dbReference type="SAM" id="MobiDB-lite"/>
    </source>
</evidence>
<keyword evidence="4" id="KW-1185">Reference proteome</keyword>
<feature type="coiled-coil region" evidence="1">
    <location>
        <begin position="329"/>
        <end position="363"/>
    </location>
</feature>
<feature type="compositionally biased region" description="Low complexity" evidence="2">
    <location>
        <begin position="43"/>
        <end position="60"/>
    </location>
</feature>
<reference evidence="3" key="1">
    <citation type="submission" date="2016-11" db="EMBL/GenBank/DDBJ databases">
        <title>The genome of Nicotiana attenuata.</title>
        <authorList>
            <person name="Xu S."/>
            <person name="Brockmoeller T."/>
            <person name="Gaquerel E."/>
            <person name="Navarro A."/>
            <person name="Kuhl H."/>
            <person name="Gase K."/>
            <person name="Ling Z."/>
            <person name="Zhou W."/>
            <person name="Kreitzer C."/>
            <person name="Stanke M."/>
            <person name="Tang H."/>
            <person name="Lyons E."/>
            <person name="Pandey P."/>
            <person name="Pandey S.P."/>
            <person name="Timmermann B."/>
            <person name="Baldwin I.T."/>
        </authorList>
    </citation>
    <scope>NUCLEOTIDE SEQUENCE [LARGE SCALE GENOMIC DNA]</scope>
    <source>
        <strain evidence="3">UT</strain>
    </source>
</reference>
<sequence length="403" mass="46505">MRKGTKRKAREVGGRKGKSKEEEKVSSQEQTATTEEATNKNGEPAQAQPQAQSAAEQSESVQKEEPKNNDKGGEPSKGVVKRGAKRAKIAKPQTETEYFPDKRNLEDLWQEVFPVGTEWDQIDMVYQYKWNFSNLEDAFEEGGELHGKKVYLFGCTEPQLVYFQGQSKVTCIPVVVAVASPFPPSDKIGINSVQREAEEILPMKQMKMDWSYVCLSWLQTTYVPYGTMALESQVERLKSQIFILRCTQRRAGLKHLKLERVKKFEYCLPYFYQPFAEDELEQSTIVQILFPTEPPVFCEFDWEFDEPEEMADKLIEAEELAADKKDEFMEFVKEKVREGKKNNREAREARKKAIQEMSEEAKAAFQSMKFYKFYPMPSPDAPDVSQVKSPFINRYYGKAHTVF</sequence>
<dbReference type="InterPro" id="IPR039313">
    <property type="entry name" value="HIT4"/>
</dbReference>
<name>A0A1J6KVT3_NICAT</name>
<protein>
    <submittedName>
        <fullName evidence="3">Uncharacterized protein</fullName>
    </submittedName>
</protein>
<dbReference type="PANTHER" id="PTHR33704:SF1">
    <property type="entry name" value="PROTEIN HEAT INTOLERANT 4-RELATED"/>
    <property type="match status" value="1"/>
</dbReference>
<dbReference type="Gramene" id="OIT26859">
    <property type="protein sequence ID" value="OIT26859"/>
    <property type="gene ID" value="A4A49_25186"/>
</dbReference>
<dbReference type="SMR" id="A0A1J6KVT3"/>
<gene>
    <name evidence="3" type="ORF">A4A49_25186</name>
</gene>
<accession>A0A1J6KVT3</accession>
<organism evidence="3 4">
    <name type="scientific">Nicotiana attenuata</name>
    <name type="common">Coyote tobacco</name>
    <dbReference type="NCBI Taxonomy" id="49451"/>
    <lineage>
        <taxon>Eukaryota</taxon>
        <taxon>Viridiplantae</taxon>
        <taxon>Streptophyta</taxon>
        <taxon>Embryophyta</taxon>
        <taxon>Tracheophyta</taxon>
        <taxon>Spermatophyta</taxon>
        <taxon>Magnoliopsida</taxon>
        <taxon>eudicotyledons</taxon>
        <taxon>Gunneridae</taxon>
        <taxon>Pentapetalae</taxon>
        <taxon>asterids</taxon>
        <taxon>lamiids</taxon>
        <taxon>Solanales</taxon>
        <taxon>Solanaceae</taxon>
        <taxon>Nicotianoideae</taxon>
        <taxon>Nicotianeae</taxon>
        <taxon>Nicotiana</taxon>
    </lineage>
</organism>
<dbReference type="AlphaFoldDB" id="A0A1J6KVT3"/>
<dbReference type="Proteomes" id="UP000187609">
    <property type="component" value="Unassembled WGS sequence"/>
</dbReference>
<dbReference type="PANTHER" id="PTHR33704">
    <property type="entry name" value="PROTEIN HEAT INTOLERANT 4-RELATED"/>
    <property type="match status" value="1"/>
</dbReference>
<evidence type="ECO:0000313" key="4">
    <source>
        <dbReference type="Proteomes" id="UP000187609"/>
    </source>
</evidence>
<proteinExistence type="predicted"/>
<dbReference type="Gene3D" id="6.10.250.2770">
    <property type="match status" value="1"/>
</dbReference>
<keyword evidence="1" id="KW-0175">Coiled coil</keyword>
<dbReference type="EMBL" id="MJEQ01002635">
    <property type="protein sequence ID" value="OIT26859.1"/>
    <property type="molecule type" value="Genomic_DNA"/>
</dbReference>
<feature type="compositionally biased region" description="Basic and acidic residues" evidence="2">
    <location>
        <begin position="61"/>
        <end position="74"/>
    </location>
</feature>
<feature type="compositionally biased region" description="Low complexity" evidence="2">
    <location>
        <begin position="27"/>
        <end position="36"/>
    </location>
</feature>
<feature type="region of interest" description="Disordered" evidence="2">
    <location>
        <begin position="1"/>
        <end position="95"/>
    </location>
</feature>
<evidence type="ECO:0000256" key="1">
    <source>
        <dbReference type="SAM" id="Coils"/>
    </source>
</evidence>
<dbReference type="GO" id="GO:1900034">
    <property type="term" value="P:regulation of cellular response to heat"/>
    <property type="evidence" value="ECO:0007669"/>
    <property type="project" value="InterPro"/>
</dbReference>
<feature type="compositionally biased region" description="Basic residues" evidence="2">
    <location>
        <begin position="79"/>
        <end position="89"/>
    </location>
</feature>
<evidence type="ECO:0000313" key="3">
    <source>
        <dbReference type="EMBL" id="OIT26859.1"/>
    </source>
</evidence>
<dbReference type="OMA" id="ICIPAVV"/>
<comment type="caution">
    <text evidence="3">The sequence shown here is derived from an EMBL/GenBank/DDBJ whole genome shotgun (WGS) entry which is preliminary data.</text>
</comment>
<feature type="compositionally biased region" description="Basic and acidic residues" evidence="2">
    <location>
        <begin position="10"/>
        <end position="26"/>
    </location>
</feature>